<evidence type="ECO:0000313" key="2">
    <source>
        <dbReference type="Proteomes" id="UP000602510"/>
    </source>
</evidence>
<accession>A0A833SW72</accession>
<reference evidence="1" key="1">
    <citation type="submission" date="2020-04" db="EMBL/GenBank/DDBJ databases">
        <title>Hybrid Assembly of Korean Phytophthora infestans isolates.</title>
        <authorList>
            <person name="Prokchorchik M."/>
            <person name="Lee Y."/>
            <person name="Seo J."/>
            <person name="Cho J.-H."/>
            <person name="Park Y.-E."/>
            <person name="Jang D.-C."/>
            <person name="Im J.-S."/>
            <person name="Choi J.-G."/>
            <person name="Park H.-J."/>
            <person name="Lee G.-B."/>
            <person name="Lee Y.-G."/>
            <person name="Hong S.-Y."/>
            <person name="Cho K."/>
            <person name="Sohn K.H."/>
        </authorList>
    </citation>
    <scope>NUCLEOTIDE SEQUENCE</scope>
    <source>
        <strain evidence="1">KR_1_A1</strain>
    </source>
</reference>
<comment type="caution">
    <text evidence="1">The sequence shown here is derived from an EMBL/GenBank/DDBJ whole genome shotgun (WGS) entry which is preliminary data.</text>
</comment>
<evidence type="ECO:0000313" key="1">
    <source>
        <dbReference type="EMBL" id="KAF4033510.1"/>
    </source>
</evidence>
<protein>
    <submittedName>
        <fullName evidence="1">Uncharacterized protein</fullName>
    </submittedName>
</protein>
<gene>
    <name evidence="1" type="ORF">GN244_ATG14588</name>
</gene>
<dbReference type="Proteomes" id="UP000602510">
    <property type="component" value="Unassembled WGS sequence"/>
</dbReference>
<dbReference type="EMBL" id="WSZM01000420">
    <property type="protein sequence ID" value="KAF4033510.1"/>
    <property type="molecule type" value="Genomic_DNA"/>
</dbReference>
<keyword evidence="2" id="KW-1185">Reference proteome</keyword>
<organism evidence="1 2">
    <name type="scientific">Phytophthora infestans</name>
    <name type="common">Potato late blight agent</name>
    <name type="synonym">Botrytis infestans</name>
    <dbReference type="NCBI Taxonomy" id="4787"/>
    <lineage>
        <taxon>Eukaryota</taxon>
        <taxon>Sar</taxon>
        <taxon>Stramenopiles</taxon>
        <taxon>Oomycota</taxon>
        <taxon>Peronosporomycetes</taxon>
        <taxon>Peronosporales</taxon>
        <taxon>Peronosporaceae</taxon>
        <taxon>Phytophthora</taxon>
    </lineage>
</organism>
<name>A0A833SW72_PHYIN</name>
<dbReference type="AlphaFoldDB" id="A0A833SW72"/>
<proteinExistence type="predicted"/>
<sequence length="68" mass="7304">MAFLEDEDDMRAFEATLNFFFVDSTCAVWTAASSELLMFLSGNEFQLGSQAAPPLPAARLGGRGVSVV</sequence>